<reference evidence="2 3" key="1">
    <citation type="submission" date="2011-05" db="EMBL/GenBank/DDBJ databases">
        <title>Complete sequence of chromosome of Frankia symbiont of Datisca glomerata.</title>
        <authorList>
            <consortium name="US DOE Joint Genome Institute"/>
            <person name="Lucas S."/>
            <person name="Han J."/>
            <person name="Lapidus A."/>
            <person name="Cheng J.-F."/>
            <person name="Goodwin L."/>
            <person name="Pitluck S."/>
            <person name="Peters L."/>
            <person name="Mikhailova N."/>
            <person name="Chertkov O."/>
            <person name="Teshima H."/>
            <person name="Han C."/>
            <person name="Tapia R."/>
            <person name="Land M."/>
            <person name="Hauser L."/>
            <person name="Kyrpides N."/>
            <person name="Ivanova N."/>
            <person name="Pagani I."/>
            <person name="Berry A."/>
            <person name="Pawlowski K."/>
            <person name="Persson T."/>
            <person name="Vanden Heuvel B."/>
            <person name="Benson D."/>
            <person name="Woyke T."/>
        </authorList>
    </citation>
    <scope>NUCLEOTIDE SEQUENCE [LARGE SCALE GENOMIC DNA]</scope>
    <source>
        <strain evidence="3">4085684</strain>
    </source>
</reference>
<feature type="region of interest" description="Disordered" evidence="1">
    <location>
        <begin position="226"/>
        <end position="288"/>
    </location>
</feature>
<feature type="compositionally biased region" description="Basic and acidic residues" evidence="1">
    <location>
        <begin position="77"/>
        <end position="93"/>
    </location>
</feature>
<evidence type="ECO:0000313" key="2">
    <source>
        <dbReference type="EMBL" id="AEH09106.1"/>
    </source>
</evidence>
<feature type="region of interest" description="Disordered" evidence="1">
    <location>
        <begin position="77"/>
        <end position="107"/>
    </location>
</feature>
<evidence type="ECO:0000256" key="1">
    <source>
        <dbReference type="SAM" id="MobiDB-lite"/>
    </source>
</evidence>
<protein>
    <submittedName>
        <fullName evidence="2">Uncharacterized protein</fullName>
    </submittedName>
</protein>
<proteinExistence type="predicted"/>
<name>F8B4Q4_9ACTN</name>
<dbReference type="AlphaFoldDB" id="F8B4Q4"/>
<dbReference type="EMBL" id="CP002801">
    <property type="protein sequence ID" value="AEH09106.1"/>
    <property type="molecule type" value="Genomic_DNA"/>
</dbReference>
<accession>F8B4Q4</accession>
<sequence length="288" mass="31741">MPVAVDPDRQQAVDVDHTATLADLHRQRVGLHEPVGAGIERPGAERLDLGVELFRQCRDLGFRDVRDAELLDKLVDSSRGDPEQVGGGDHRDQCLLGTASPGQEPFREIGTGPQLGNSELDRARPSVPLAHPVAVPTVDPFRRYLPIFGIADTVRLGAHQRFSEHLHHRAQKIRTRRGEFLAEPLGVGHSRAYGHRVAPYSSSSQVLGRITRWSLYVTDRHSGESLDRYSSYTTSMDSSPDTGPGAPSRPRGVVRRAEQRPVRDRPAATCTRGPSAARGRRRTTRAGR</sequence>
<feature type="compositionally biased region" description="Basic residues" evidence="1">
    <location>
        <begin position="278"/>
        <end position="288"/>
    </location>
</feature>
<keyword evidence="3" id="KW-1185">Reference proteome</keyword>
<feature type="compositionally biased region" description="Basic and acidic residues" evidence="1">
    <location>
        <begin position="255"/>
        <end position="266"/>
    </location>
</feature>
<dbReference type="KEGG" id="fsy:FsymDg_1651"/>
<dbReference type="HOGENOM" id="CLU_965599_0_0_11"/>
<evidence type="ECO:0000313" key="3">
    <source>
        <dbReference type="Proteomes" id="UP000001549"/>
    </source>
</evidence>
<dbReference type="Proteomes" id="UP000001549">
    <property type="component" value="Chromosome"/>
</dbReference>
<dbReference type="STRING" id="656024.FsymDg_1651"/>
<organism evidence="2 3">
    <name type="scientific">Candidatus Protofrankia datiscae</name>
    <dbReference type="NCBI Taxonomy" id="2716812"/>
    <lineage>
        <taxon>Bacteria</taxon>
        <taxon>Bacillati</taxon>
        <taxon>Actinomycetota</taxon>
        <taxon>Actinomycetes</taxon>
        <taxon>Frankiales</taxon>
        <taxon>Frankiaceae</taxon>
        <taxon>Protofrankia</taxon>
    </lineage>
</organism>
<feature type="compositionally biased region" description="Polar residues" evidence="1">
    <location>
        <begin position="228"/>
        <end position="241"/>
    </location>
</feature>
<gene>
    <name evidence="2" type="ordered locus">FsymDg_1651</name>
</gene>